<organism evidence="3 4">
    <name type="scientific">Peteryoungia algae</name>
    <dbReference type="NCBI Taxonomy" id="2919917"/>
    <lineage>
        <taxon>Bacteria</taxon>
        <taxon>Pseudomonadati</taxon>
        <taxon>Pseudomonadota</taxon>
        <taxon>Alphaproteobacteria</taxon>
        <taxon>Hyphomicrobiales</taxon>
        <taxon>Rhizobiaceae</taxon>
        <taxon>Peteryoungia</taxon>
    </lineage>
</organism>
<name>A0ABT0CZP6_9HYPH</name>
<dbReference type="Gene3D" id="3.30.530.20">
    <property type="match status" value="1"/>
</dbReference>
<comment type="similarity">
    <text evidence="1">Belongs to the AHA1 family.</text>
</comment>
<protein>
    <submittedName>
        <fullName evidence="3">SRPBCC family protein</fullName>
    </submittedName>
</protein>
<dbReference type="EMBL" id="JALAYX010000002">
    <property type="protein sequence ID" value="MCJ8238633.1"/>
    <property type="molecule type" value="Genomic_DNA"/>
</dbReference>
<reference evidence="3 4" key="1">
    <citation type="submission" date="2022-03" db="EMBL/GenBank/DDBJ databases">
        <title>Rhizobium SSM4.3 sp. nov., isolated from Sediment (Gouqi Island).</title>
        <authorList>
            <person name="Chen G."/>
        </authorList>
    </citation>
    <scope>NUCLEOTIDE SEQUENCE [LARGE SCALE GENOMIC DNA]</scope>
    <source>
        <strain evidence="3 4">SSM4.3</strain>
        <plasmid evidence="3">unnamed</plasmid>
    </source>
</reference>
<comment type="caution">
    <text evidence="3">The sequence shown here is derived from an EMBL/GenBank/DDBJ whole genome shotgun (WGS) entry which is preliminary data.</text>
</comment>
<sequence>MTSTLDPSRILEVERLVAAPIDLVFEMFADARHLDAWWGPDGFQNETHEIEFSVGGFWRYTMHGPDGRDWPNWIRYQDIAPPTRIAYEHGGEMGEPAHFDGIITLRDEGEQTRVILTLVFPTQEARDATFKFGAVEGGKQTLARLAAYARERHAAAGDN</sequence>
<evidence type="ECO:0000256" key="1">
    <source>
        <dbReference type="ARBA" id="ARBA00006817"/>
    </source>
</evidence>
<dbReference type="Proteomes" id="UP001522662">
    <property type="component" value="Unassembled WGS sequence"/>
</dbReference>
<gene>
    <name evidence="3" type="ORF">MKJ03_09850</name>
</gene>
<evidence type="ECO:0000259" key="2">
    <source>
        <dbReference type="Pfam" id="PF08327"/>
    </source>
</evidence>
<accession>A0ABT0CZP6</accession>
<dbReference type="SUPFAM" id="SSF55961">
    <property type="entry name" value="Bet v1-like"/>
    <property type="match status" value="1"/>
</dbReference>
<dbReference type="CDD" id="cd08894">
    <property type="entry name" value="SRPBCC_CalC_Aha1-like_1"/>
    <property type="match status" value="1"/>
</dbReference>
<evidence type="ECO:0000313" key="3">
    <source>
        <dbReference type="EMBL" id="MCJ8238633.1"/>
    </source>
</evidence>
<proteinExistence type="inferred from homology"/>
<feature type="domain" description="Activator of Hsp90 ATPase homologue 1/2-like C-terminal" evidence="2">
    <location>
        <begin position="19"/>
        <end position="149"/>
    </location>
</feature>
<keyword evidence="4" id="KW-1185">Reference proteome</keyword>
<dbReference type="Pfam" id="PF08327">
    <property type="entry name" value="AHSA1"/>
    <property type="match status" value="1"/>
</dbReference>
<dbReference type="InterPro" id="IPR013538">
    <property type="entry name" value="ASHA1/2-like_C"/>
</dbReference>
<dbReference type="InterPro" id="IPR023393">
    <property type="entry name" value="START-like_dom_sf"/>
</dbReference>
<dbReference type="RefSeq" id="WP_229574008.1">
    <property type="nucleotide sequence ID" value="NZ_CP128477.1"/>
</dbReference>
<evidence type="ECO:0000313" key="4">
    <source>
        <dbReference type="Proteomes" id="UP001522662"/>
    </source>
</evidence>
<geneLocation type="plasmid" evidence="3">
    <name>unnamed</name>
</geneLocation>
<keyword evidence="3" id="KW-0614">Plasmid</keyword>